<feature type="domain" description="FMN hydroxy acid dehydrogenase" evidence="6">
    <location>
        <begin position="3"/>
        <end position="386"/>
    </location>
</feature>
<dbReference type="PANTHER" id="PTHR10578:SF107">
    <property type="entry name" value="2-HYDROXYACID OXIDASE 1"/>
    <property type="match status" value="1"/>
</dbReference>
<protein>
    <submittedName>
        <fullName evidence="7">Mycofactocin biosynthesis FMN-dependent deaminase MftD</fullName>
    </submittedName>
</protein>
<dbReference type="InterPro" id="IPR000262">
    <property type="entry name" value="FMN-dep_DH"/>
</dbReference>
<keyword evidence="4" id="KW-0560">Oxidoreductase</keyword>
<accession>A0ABP7GCY6</accession>
<evidence type="ECO:0000256" key="5">
    <source>
        <dbReference type="ARBA" id="ARBA00024042"/>
    </source>
</evidence>
<organism evidence="7 8">
    <name type="scientific">Microbacterium kribbense</name>
    <dbReference type="NCBI Taxonomy" id="433645"/>
    <lineage>
        <taxon>Bacteria</taxon>
        <taxon>Bacillati</taxon>
        <taxon>Actinomycetota</taxon>
        <taxon>Actinomycetes</taxon>
        <taxon>Micrococcales</taxon>
        <taxon>Microbacteriaceae</taxon>
        <taxon>Microbacterium</taxon>
    </lineage>
</organism>
<dbReference type="RefSeq" id="WP_344780744.1">
    <property type="nucleotide sequence ID" value="NZ_BAABAF010000002.1"/>
</dbReference>
<comment type="caution">
    <text evidence="7">The sequence shown here is derived from an EMBL/GenBank/DDBJ whole genome shotgun (WGS) entry which is preliminary data.</text>
</comment>
<dbReference type="Proteomes" id="UP001500540">
    <property type="component" value="Unassembled WGS sequence"/>
</dbReference>
<reference evidence="8" key="1">
    <citation type="journal article" date="2019" name="Int. J. Syst. Evol. Microbiol.">
        <title>The Global Catalogue of Microorganisms (GCM) 10K type strain sequencing project: providing services to taxonomists for standard genome sequencing and annotation.</title>
        <authorList>
            <consortium name="The Broad Institute Genomics Platform"/>
            <consortium name="The Broad Institute Genome Sequencing Center for Infectious Disease"/>
            <person name="Wu L."/>
            <person name="Ma J."/>
        </authorList>
    </citation>
    <scope>NUCLEOTIDE SEQUENCE [LARGE SCALE GENOMIC DNA]</scope>
    <source>
        <strain evidence="8">JCM 16950</strain>
    </source>
</reference>
<keyword evidence="2" id="KW-0285">Flavoprotein</keyword>
<comment type="similarity">
    <text evidence="5">Belongs to the FMN-dependent alpha-hydroxy acid dehydrogenase family.</text>
</comment>
<dbReference type="InterPro" id="IPR037396">
    <property type="entry name" value="FMN_HAD"/>
</dbReference>
<dbReference type="CDD" id="cd02809">
    <property type="entry name" value="alpha_hydroxyacid_oxid_FMN"/>
    <property type="match status" value="1"/>
</dbReference>
<name>A0ABP7GCY6_9MICO</name>
<keyword evidence="8" id="KW-1185">Reference proteome</keyword>
<dbReference type="PANTHER" id="PTHR10578">
    <property type="entry name" value="S -2-HYDROXY-ACID OXIDASE-RELATED"/>
    <property type="match status" value="1"/>
</dbReference>
<evidence type="ECO:0000256" key="1">
    <source>
        <dbReference type="ARBA" id="ARBA00001917"/>
    </source>
</evidence>
<dbReference type="PIRSF" id="PIRSF000138">
    <property type="entry name" value="Al-hdrx_acd_dh"/>
    <property type="match status" value="1"/>
</dbReference>
<evidence type="ECO:0000256" key="3">
    <source>
        <dbReference type="ARBA" id="ARBA00022643"/>
    </source>
</evidence>
<gene>
    <name evidence="7" type="primary">mftD</name>
    <name evidence="7" type="ORF">GCM10022240_07790</name>
</gene>
<evidence type="ECO:0000259" key="6">
    <source>
        <dbReference type="PROSITE" id="PS51349"/>
    </source>
</evidence>
<dbReference type="InterPro" id="IPR013785">
    <property type="entry name" value="Aldolase_TIM"/>
</dbReference>
<dbReference type="NCBIfam" id="TIGR03966">
    <property type="entry name" value="actino_HemFlav"/>
    <property type="match status" value="1"/>
</dbReference>
<dbReference type="EMBL" id="BAABAF010000002">
    <property type="protein sequence ID" value="GAA3757450.1"/>
    <property type="molecule type" value="Genomic_DNA"/>
</dbReference>
<dbReference type="SUPFAM" id="SSF51395">
    <property type="entry name" value="FMN-linked oxidoreductases"/>
    <property type="match status" value="1"/>
</dbReference>
<dbReference type="PROSITE" id="PS51349">
    <property type="entry name" value="FMN_HYDROXY_ACID_DH_2"/>
    <property type="match status" value="1"/>
</dbReference>
<comment type="cofactor">
    <cofactor evidence="1">
        <name>FMN</name>
        <dbReference type="ChEBI" id="CHEBI:58210"/>
    </cofactor>
</comment>
<dbReference type="Gene3D" id="3.20.20.70">
    <property type="entry name" value="Aldolase class I"/>
    <property type="match status" value="1"/>
</dbReference>
<keyword evidence="3" id="KW-0288">FMN</keyword>
<proteinExistence type="inferred from homology"/>
<dbReference type="InterPro" id="IPR023989">
    <property type="entry name" value="MftD"/>
</dbReference>
<evidence type="ECO:0000313" key="8">
    <source>
        <dbReference type="Proteomes" id="UP001500540"/>
    </source>
</evidence>
<dbReference type="Pfam" id="PF01070">
    <property type="entry name" value="FMN_dh"/>
    <property type="match status" value="1"/>
</dbReference>
<sequence length="403" mass="43373">MWTQNPWFETVLEAQRRAKRRLPPSVYAALIAGSERGHTPQDNTDAFAEIEFAPHVAGHAPQRDLSTTVLGIPISMPVLISPTGVQAVHPDGEVAVARAAAKRGTIMGLSSFASKPVEDVVAANPNTFFQLYWTGSRETIIQRIDRARAAGAKALIATLDWSFSIGRDWGSPVIPDRLNLKAMVEFAPQAVIRPKWLWSYVSHGMLPDLQVPNLAPAIGGPAPTFFEAYGEWQQTPPPTWEDVAWLREQWGGPFLLKGVTRVDDAKRAVDAGVDAISVSNHGGNNLDTTPATIRCLPAVAEAVGEQIEVLLDGGVRRGGDVAKALALGARAVMIGRAYLWGLAANGQKGVENVLDLLRMGLDSAVLGLGHGSIHELSHDDFYVPDGFERALGTAARQDLAPRS</sequence>
<evidence type="ECO:0000256" key="4">
    <source>
        <dbReference type="ARBA" id="ARBA00023002"/>
    </source>
</evidence>
<evidence type="ECO:0000313" key="7">
    <source>
        <dbReference type="EMBL" id="GAA3757450.1"/>
    </source>
</evidence>
<dbReference type="InterPro" id="IPR012133">
    <property type="entry name" value="Alpha-hydoxy_acid_DH_FMN"/>
</dbReference>
<evidence type="ECO:0000256" key="2">
    <source>
        <dbReference type="ARBA" id="ARBA00022630"/>
    </source>
</evidence>